<evidence type="ECO:0000313" key="2">
    <source>
        <dbReference type="Proteomes" id="UP000642070"/>
    </source>
</evidence>
<evidence type="ECO:0000313" key="1">
    <source>
        <dbReference type="EMBL" id="GGM82717.1"/>
    </source>
</evidence>
<reference evidence="1" key="1">
    <citation type="journal article" date="2014" name="Int. J. Syst. Evol. Microbiol.">
        <title>Complete genome sequence of Corynebacterium casei LMG S-19264T (=DSM 44701T), isolated from a smear-ripened cheese.</title>
        <authorList>
            <consortium name="US DOE Joint Genome Institute (JGI-PGF)"/>
            <person name="Walter F."/>
            <person name="Albersmeier A."/>
            <person name="Kalinowski J."/>
            <person name="Ruckert C."/>
        </authorList>
    </citation>
    <scope>NUCLEOTIDE SEQUENCE</scope>
    <source>
        <strain evidence="1">JCM 19831</strain>
    </source>
</reference>
<proteinExistence type="predicted"/>
<keyword evidence="2" id="KW-1185">Reference proteome</keyword>
<dbReference type="Proteomes" id="UP000642070">
    <property type="component" value="Unassembled WGS sequence"/>
</dbReference>
<gene>
    <name evidence="1" type="ORF">GCM10007977_100170</name>
</gene>
<sequence>MDQAAIHAGLVRHILQVQARQDALSREELQGGPHESSLGALPTPLPTVRIVLVVRPCFRHATMLA</sequence>
<protein>
    <submittedName>
        <fullName evidence="1">Uncharacterized protein</fullName>
    </submittedName>
</protein>
<dbReference type="AlphaFoldDB" id="A0A917UCQ2"/>
<organism evidence="1 2">
    <name type="scientific">Dactylosporangium sucinum</name>
    <dbReference type="NCBI Taxonomy" id="1424081"/>
    <lineage>
        <taxon>Bacteria</taxon>
        <taxon>Bacillati</taxon>
        <taxon>Actinomycetota</taxon>
        <taxon>Actinomycetes</taxon>
        <taxon>Micromonosporales</taxon>
        <taxon>Micromonosporaceae</taxon>
        <taxon>Dactylosporangium</taxon>
    </lineage>
</organism>
<reference evidence="1" key="2">
    <citation type="submission" date="2020-09" db="EMBL/GenBank/DDBJ databases">
        <authorList>
            <person name="Sun Q."/>
            <person name="Ohkuma M."/>
        </authorList>
    </citation>
    <scope>NUCLEOTIDE SEQUENCE</scope>
    <source>
        <strain evidence="1">JCM 19831</strain>
    </source>
</reference>
<comment type="caution">
    <text evidence="1">The sequence shown here is derived from an EMBL/GenBank/DDBJ whole genome shotgun (WGS) entry which is preliminary data.</text>
</comment>
<accession>A0A917UCQ2</accession>
<dbReference type="EMBL" id="BMPI01000090">
    <property type="protein sequence ID" value="GGM82717.1"/>
    <property type="molecule type" value="Genomic_DNA"/>
</dbReference>
<name>A0A917UCQ2_9ACTN</name>